<dbReference type="GO" id="GO:0003677">
    <property type="term" value="F:DNA binding"/>
    <property type="evidence" value="ECO:0007669"/>
    <property type="project" value="UniProtKB-KW"/>
</dbReference>
<dbReference type="Proteomes" id="UP001627154">
    <property type="component" value="Unassembled WGS sequence"/>
</dbReference>
<organism evidence="11 12">
    <name type="scientific">Trichogramma kaykai</name>
    <dbReference type="NCBI Taxonomy" id="54128"/>
    <lineage>
        <taxon>Eukaryota</taxon>
        <taxon>Metazoa</taxon>
        <taxon>Ecdysozoa</taxon>
        <taxon>Arthropoda</taxon>
        <taxon>Hexapoda</taxon>
        <taxon>Insecta</taxon>
        <taxon>Pterygota</taxon>
        <taxon>Neoptera</taxon>
        <taxon>Endopterygota</taxon>
        <taxon>Hymenoptera</taxon>
        <taxon>Apocrita</taxon>
        <taxon>Proctotrupomorpha</taxon>
        <taxon>Chalcidoidea</taxon>
        <taxon>Trichogrammatidae</taxon>
        <taxon>Trichogramma</taxon>
    </lineage>
</organism>
<evidence type="ECO:0000259" key="10">
    <source>
        <dbReference type="PROSITE" id="PS50157"/>
    </source>
</evidence>
<evidence type="ECO:0000256" key="4">
    <source>
        <dbReference type="ARBA" id="ARBA00022771"/>
    </source>
</evidence>
<evidence type="ECO:0000256" key="1">
    <source>
        <dbReference type="ARBA" id="ARBA00004123"/>
    </source>
</evidence>
<proteinExistence type="predicted"/>
<comment type="caution">
    <text evidence="11">The sequence shown here is derived from an EMBL/GenBank/DDBJ whole genome shotgun (WGS) entry which is preliminary data.</text>
</comment>
<dbReference type="PROSITE" id="PS50157">
    <property type="entry name" value="ZINC_FINGER_C2H2_2"/>
    <property type="match status" value="1"/>
</dbReference>
<dbReference type="Gene3D" id="3.30.160.60">
    <property type="entry name" value="Classic Zinc Finger"/>
    <property type="match status" value="2"/>
</dbReference>
<keyword evidence="5" id="KW-0862">Zinc</keyword>
<dbReference type="InterPro" id="IPR013087">
    <property type="entry name" value="Znf_C2H2_type"/>
</dbReference>
<evidence type="ECO:0000256" key="8">
    <source>
        <dbReference type="ARBA" id="ARBA00023242"/>
    </source>
</evidence>
<keyword evidence="6" id="KW-0805">Transcription regulation</keyword>
<keyword evidence="7" id="KW-0804">Transcription</keyword>
<keyword evidence="12" id="KW-1185">Reference proteome</keyword>
<dbReference type="FunFam" id="3.30.160.60:FF:000086">
    <property type="entry name" value="transcription factor E4F1 isoform X1"/>
    <property type="match status" value="1"/>
</dbReference>
<dbReference type="PANTHER" id="PTHR24394">
    <property type="entry name" value="ZINC FINGER PROTEIN"/>
    <property type="match status" value="1"/>
</dbReference>
<keyword evidence="8" id="KW-0539">Nucleus</keyword>
<evidence type="ECO:0000313" key="11">
    <source>
        <dbReference type="EMBL" id="KAL3406571.1"/>
    </source>
</evidence>
<keyword evidence="3" id="KW-0677">Repeat</keyword>
<dbReference type="PANTHER" id="PTHR24394:SF48">
    <property type="entry name" value="ZINC FINGER PROTEIN 771"/>
    <property type="match status" value="1"/>
</dbReference>
<evidence type="ECO:0000313" key="12">
    <source>
        <dbReference type="Proteomes" id="UP001627154"/>
    </source>
</evidence>
<comment type="subcellular location">
    <subcellularLocation>
        <location evidence="1">Nucleus</location>
    </subcellularLocation>
</comment>
<accession>A0ABD2XP92</accession>
<protein>
    <recommendedName>
        <fullName evidence="10">C2H2-type domain-containing protein</fullName>
    </recommendedName>
</protein>
<dbReference type="InterPro" id="IPR036236">
    <property type="entry name" value="Znf_C2H2_sf"/>
</dbReference>
<dbReference type="GO" id="GO:0008270">
    <property type="term" value="F:zinc ion binding"/>
    <property type="evidence" value="ECO:0007669"/>
    <property type="project" value="UniProtKB-KW"/>
</dbReference>
<evidence type="ECO:0000256" key="6">
    <source>
        <dbReference type="ARBA" id="ARBA00023015"/>
    </source>
</evidence>
<dbReference type="GO" id="GO:0005634">
    <property type="term" value="C:nucleus"/>
    <property type="evidence" value="ECO:0007669"/>
    <property type="project" value="UniProtKB-SubCell"/>
</dbReference>
<evidence type="ECO:0000256" key="5">
    <source>
        <dbReference type="ARBA" id="ARBA00022833"/>
    </source>
</evidence>
<evidence type="ECO:0000256" key="9">
    <source>
        <dbReference type="PROSITE-ProRule" id="PRU00042"/>
    </source>
</evidence>
<keyword evidence="2" id="KW-0479">Metal-binding</keyword>
<feature type="domain" description="C2H2-type" evidence="10">
    <location>
        <begin position="116"/>
        <end position="149"/>
    </location>
</feature>
<keyword evidence="4 9" id="KW-0863">Zinc-finger</keyword>
<dbReference type="AlphaFoldDB" id="A0ABD2XP92"/>
<reference evidence="11 12" key="1">
    <citation type="journal article" date="2024" name="bioRxiv">
        <title>A reference genome for Trichogramma kaykai: A tiny desert-dwelling parasitoid wasp with competing sex-ratio distorters.</title>
        <authorList>
            <person name="Culotta J."/>
            <person name="Lindsey A.R."/>
        </authorList>
    </citation>
    <scope>NUCLEOTIDE SEQUENCE [LARGE SCALE GENOMIC DNA]</scope>
    <source>
        <strain evidence="11 12">KSX58</strain>
    </source>
</reference>
<evidence type="ECO:0000256" key="3">
    <source>
        <dbReference type="ARBA" id="ARBA00022737"/>
    </source>
</evidence>
<sequence length="182" mass="21105">MTASQFLFLANHMNEVTTSQEKLDEKIFIEIECKHVKLELESSSTNICRTEYQSCLPIVKIKNGNQTNDMNENVFNEFPVHNSSKPFDFDICHKSFGRKSNRSSRMMVVHNRSQPFECEICCKSFGHKQNLKRHMNLVCNSAAHLYGRVVVELGYFSPSAVPYTRSDDDHDDKDDENRNIYL</sequence>
<evidence type="ECO:0000256" key="2">
    <source>
        <dbReference type="ARBA" id="ARBA00022723"/>
    </source>
</evidence>
<evidence type="ECO:0000256" key="7">
    <source>
        <dbReference type="ARBA" id="ARBA00023163"/>
    </source>
</evidence>
<name>A0ABD2XP92_9HYME</name>
<dbReference type="EMBL" id="JBJJXI010000018">
    <property type="protein sequence ID" value="KAL3406571.1"/>
    <property type="molecule type" value="Genomic_DNA"/>
</dbReference>
<gene>
    <name evidence="11" type="ORF">TKK_000738</name>
</gene>
<dbReference type="SUPFAM" id="SSF57667">
    <property type="entry name" value="beta-beta-alpha zinc fingers"/>
    <property type="match status" value="1"/>
</dbReference>